<evidence type="ECO:0000313" key="1">
    <source>
        <dbReference type="EMBL" id="KAF2629751.1"/>
    </source>
</evidence>
<reference evidence="1" key="1">
    <citation type="journal article" date="2020" name="Stud. Mycol.">
        <title>101 Dothideomycetes genomes: a test case for predicting lifestyles and emergence of pathogens.</title>
        <authorList>
            <person name="Haridas S."/>
            <person name="Albert R."/>
            <person name="Binder M."/>
            <person name="Bloem J."/>
            <person name="Labutti K."/>
            <person name="Salamov A."/>
            <person name="Andreopoulos B."/>
            <person name="Baker S."/>
            <person name="Barry K."/>
            <person name="Bills G."/>
            <person name="Bluhm B."/>
            <person name="Cannon C."/>
            <person name="Castanera R."/>
            <person name="Culley D."/>
            <person name="Daum C."/>
            <person name="Ezra D."/>
            <person name="Gonzalez J."/>
            <person name="Henrissat B."/>
            <person name="Kuo A."/>
            <person name="Liang C."/>
            <person name="Lipzen A."/>
            <person name="Lutzoni F."/>
            <person name="Magnuson J."/>
            <person name="Mondo S."/>
            <person name="Nolan M."/>
            <person name="Ohm R."/>
            <person name="Pangilinan J."/>
            <person name="Park H.-J."/>
            <person name="Ramirez L."/>
            <person name="Alfaro M."/>
            <person name="Sun H."/>
            <person name="Tritt A."/>
            <person name="Yoshinaga Y."/>
            <person name="Zwiers L.-H."/>
            <person name="Turgeon B."/>
            <person name="Goodwin S."/>
            <person name="Spatafora J."/>
            <person name="Crous P."/>
            <person name="Grigoriev I."/>
        </authorList>
    </citation>
    <scope>NUCLEOTIDE SEQUENCE</scope>
    <source>
        <strain evidence="1">CBS 525.71</strain>
    </source>
</reference>
<dbReference type="Proteomes" id="UP000799754">
    <property type="component" value="Unassembled WGS sequence"/>
</dbReference>
<evidence type="ECO:0000313" key="2">
    <source>
        <dbReference type="Proteomes" id="UP000799754"/>
    </source>
</evidence>
<comment type="caution">
    <text evidence="1">The sequence shown here is derived from an EMBL/GenBank/DDBJ whole genome shotgun (WGS) entry which is preliminary data.</text>
</comment>
<proteinExistence type="predicted"/>
<gene>
    <name evidence="1" type="ORF">BU25DRAFT_336700</name>
</gene>
<accession>A0ACB6S659</accession>
<organism evidence="1 2">
    <name type="scientific">Macroventuria anomochaeta</name>
    <dbReference type="NCBI Taxonomy" id="301207"/>
    <lineage>
        <taxon>Eukaryota</taxon>
        <taxon>Fungi</taxon>
        <taxon>Dikarya</taxon>
        <taxon>Ascomycota</taxon>
        <taxon>Pezizomycotina</taxon>
        <taxon>Dothideomycetes</taxon>
        <taxon>Pleosporomycetidae</taxon>
        <taxon>Pleosporales</taxon>
        <taxon>Pleosporineae</taxon>
        <taxon>Didymellaceae</taxon>
        <taxon>Macroventuria</taxon>
    </lineage>
</organism>
<dbReference type="EMBL" id="MU006709">
    <property type="protein sequence ID" value="KAF2629751.1"/>
    <property type="molecule type" value="Genomic_DNA"/>
</dbReference>
<protein>
    <submittedName>
        <fullName evidence="1">SPO22-domain-containing protein</fullName>
    </submittedName>
</protein>
<sequence length="932" mass="105219">MALGQSAAKLEREKKVQTVIAFASSLTSRLDKPQKPALVTDLQNHIRHLPLQASPAVTAKRDELDKLGTELWNLSTRLRRDEPAHDGNPKDGNARNSSIVCLLRAYAFLLLDSAGSQMVKGRERKSCIRLMKVALKAAKACILGKDLESATRVLERAATYEDILIGKGQHGDSDDAEIAKRLRLEYFAIRTVLAFRQDRLDMAEHMFAKCKQIDSNPTPDTAEDIADLLYEIGKQASTDRNYEAAVKWLERACNMLGEQDLGILSSEAVELRLCIMQSLVQAHMKLETANATDKAWHLVKLMEADYGDKMAVSLLKIELLSAAEHVDEDEYYQVLARMIRTIVLNDTNFKTLVHHIQKLKDLSNVYACKALDDLIKTRLLREENGPWIEKAIITRIWLSTSDVHAENALEQLQQVFDIVLQESNFSLSAPATHAAQTLLWKKVEEMAAQEQHDTVEAWCRLCLHSLLEKAGAQNKVKIIQSALSRQDYTAARDVYCEVPETGRDEPITRYLMYKVGIRSGDAAFAAECLDVVCRNSAKDATLLYACVMEAQSIGDKRQAINALERVLDKYDYTAPAGIHLPALLRVTLRLLQSEFIKDGTVDHEILDQLCAVFEGAYNQAKASRRRPSTPEQQLFTAQELEWFSKNSYNFSLKHCAEIPPQNLVRLLNICAELQYYLEVRKHCQDFRRAVLGGANKLSGAAQDDILSKQLQVVKLELEAALKLQRWDDLEGLFEQCWSCKSSDRYETLADLVLVIHSCLVQANVDHSYQSKVLSMLQKIINLTSRQNGNDVVRLSRWLRCLFNLTLPYDENISLKCLDQVTQIAAKKHRHTHRSGTPLSFMATPPLSSPVKLEDDADSADEEPKQPDCYPATELEWMATSSFNRAIDYYVGDNDAKCKLWAEKAMTVAQWLEDDGKLRDLLMGKFSALQFNK</sequence>
<name>A0ACB6S659_9PLEO</name>
<keyword evidence="2" id="KW-1185">Reference proteome</keyword>